<feature type="compositionally biased region" description="Polar residues" evidence="1">
    <location>
        <begin position="162"/>
        <end position="176"/>
    </location>
</feature>
<organism evidence="3 4">
    <name type="scientific">Deinococcus radiophilus</name>
    <dbReference type="NCBI Taxonomy" id="32062"/>
    <lineage>
        <taxon>Bacteria</taxon>
        <taxon>Thermotogati</taxon>
        <taxon>Deinococcota</taxon>
        <taxon>Deinococci</taxon>
        <taxon>Deinococcales</taxon>
        <taxon>Deinococcaceae</taxon>
        <taxon>Deinococcus</taxon>
    </lineage>
</organism>
<feature type="region of interest" description="Disordered" evidence="1">
    <location>
        <begin position="56"/>
        <end position="83"/>
    </location>
</feature>
<proteinExistence type="predicted"/>
<evidence type="ECO:0000256" key="1">
    <source>
        <dbReference type="SAM" id="MobiDB-lite"/>
    </source>
</evidence>
<evidence type="ECO:0000313" key="4">
    <source>
        <dbReference type="Proteomes" id="UP000277766"/>
    </source>
</evidence>
<protein>
    <submittedName>
        <fullName evidence="3">BON domain-containing protein</fullName>
    </submittedName>
</protein>
<dbReference type="InterPro" id="IPR051686">
    <property type="entry name" value="Lipoprotein_DolP"/>
</dbReference>
<name>A0A3S0HZE9_9DEIO</name>
<keyword evidence="4" id="KW-1185">Reference proteome</keyword>
<dbReference type="RefSeq" id="WP_126353359.1">
    <property type="nucleotide sequence ID" value="NZ_CP086380.1"/>
</dbReference>
<dbReference type="Pfam" id="PF04972">
    <property type="entry name" value="BON"/>
    <property type="match status" value="1"/>
</dbReference>
<dbReference type="Proteomes" id="UP000277766">
    <property type="component" value="Unassembled WGS sequence"/>
</dbReference>
<sequence>MTRFEPETPDPSLSASTDQPYRDAHDYRDSGMMGGHGAAGARLTDAQIAPATLDSAQENAPKYGGRFGYGQLTPELDPRDRRSDGQLREAIYAALHDERGIDTRSIEVQVHGGQVDLSGSVPSPEQISRIQNRVRRMRGVLGLSNRLTVKPLPATAHPTDLPTKQLTTGQHATGETATMGIPGSSLVDDETSEGRRIAENNRQ</sequence>
<dbReference type="PANTHER" id="PTHR34606">
    <property type="entry name" value="BON DOMAIN-CONTAINING PROTEIN"/>
    <property type="match status" value="1"/>
</dbReference>
<dbReference type="PROSITE" id="PS50914">
    <property type="entry name" value="BON"/>
    <property type="match status" value="1"/>
</dbReference>
<feature type="region of interest" description="Disordered" evidence="1">
    <location>
        <begin position="152"/>
        <end position="203"/>
    </location>
</feature>
<dbReference type="AlphaFoldDB" id="A0A3S0HZE9"/>
<feature type="region of interest" description="Disordered" evidence="1">
    <location>
        <begin position="1"/>
        <end position="43"/>
    </location>
</feature>
<feature type="compositionally biased region" description="Basic and acidic residues" evidence="1">
    <location>
        <begin position="20"/>
        <end position="29"/>
    </location>
</feature>
<evidence type="ECO:0000313" key="3">
    <source>
        <dbReference type="EMBL" id="RTR22844.1"/>
    </source>
</evidence>
<evidence type="ECO:0000259" key="2">
    <source>
        <dbReference type="PROSITE" id="PS50914"/>
    </source>
</evidence>
<comment type="caution">
    <text evidence="3">The sequence shown here is derived from an EMBL/GenBank/DDBJ whole genome shotgun (WGS) entry which is preliminary data.</text>
</comment>
<accession>A0A3S0HZE9</accession>
<feature type="compositionally biased region" description="Basic and acidic residues" evidence="1">
    <location>
        <begin position="192"/>
        <end position="203"/>
    </location>
</feature>
<dbReference type="OrthoDB" id="870892at2"/>
<reference evidence="3 4" key="1">
    <citation type="submission" date="2018-12" db="EMBL/GenBank/DDBJ databases">
        <title>Deinococcus radiophilus ATCC 27603 genome sequencing and assembly.</title>
        <authorList>
            <person name="Maclea K.S."/>
            <person name="Maynard C.R."/>
        </authorList>
    </citation>
    <scope>NUCLEOTIDE SEQUENCE [LARGE SCALE GENOMIC DNA]</scope>
    <source>
        <strain evidence="3 4">ATCC 27603</strain>
    </source>
</reference>
<dbReference type="Gene3D" id="3.30.1340.30">
    <property type="match status" value="1"/>
</dbReference>
<feature type="domain" description="BON" evidence="2">
    <location>
        <begin position="83"/>
        <end position="151"/>
    </location>
</feature>
<gene>
    <name evidence="3" type="ORF">EJ104_12660</name>
</gene>
<dbReference type="EMBL" id="RXPE01000043">
    <property type="protein sequence ID" value="RTR22844.1"/>
    <property type="molecule type" value="Genomic_DNA"/>
</dbReference>
<dbReference type="InterPro" id="IPR007055">
    <property type="entry name" value="BON_dom"/>
</dbReference>
<dbReference type="PANTHER" id="PTHR34606:SF15">
    <property type="entry name" value="BON DOMAIN-CONTAINING PROTEIN"/>
    <property type="match status" value="1"/>
</dbReference>